<organism evidence="2 3">
    <name type="scientific">Paramecium sonneborni</name>
    <dbReference type="NCBI Taxonomy" id="65129"/>
    <lineage>
        <taxon>Eukaryota</taxon>
        <taxon>Sar</taxon>
        <taxon>Alveolata</taxon>
        <taxon>Ciliophora</taxon>
        <taxon>Intramacronucleata</taxon>
        <taxon>Oligohymenophorea</taxon>
        <taxon>Peniculida</taxon>
        <taxon>Parameciidae</taxon>
        <taxon>Paramecium</taxon>
    </lineage>
</organism>
<dbReference type="AlphaFoldDB" id="A0A8S1PLN4"/>
<reference evidence="2" key="1">
    <citation type="submission" date="2021-01" db="EMBL/GenBank/DDBJ databases">
        <authorList>
            <consortium name="Genoscope - CEA"/>
            <person name="William W."/>
        </authorList>
    </citation>
    <scope>NUCLEOTIDE SEQUENCE</scope>
</reference>
<feature type="chain" id="PRO_5035897795" evidence="1">
    <location>
        <begin position="19"/>
        <end position="307"/>
    </location>
</feature>
<feature type="signal peptide" evidence="1">
    <location>
        <begin position="1"/>
        <end position="18"/>
    </location>
</feature>
<evidence type="ECO:0000256" key="1">
    <source>
        <dbReference type="SAM" id="SignalP"/>
    </source>
</evidence>
<evidence type="ECO:0000313" key="2">
    <source>
        <dbReference type="EMBL" id="CAD8103613.1"/>
    </source>
</evidence>
<dbReference type="Proteomes" id="UP000692954">
    <property type="component" value="Unassembled WGS sequence"/>
</dbReference>
<sequence length="307" mass="35402">MKIIVFFLLLALNGCVKFSLTEMCACDEFEKEYCTSLPYCSWNGSSCTDLECKYQSEEFCTHFLTQLKCKWNESSKICEDHTYKCSDLTKKLCFSSFYLGIDCMWQDDQCKPQDCSQDDNCNSLKCSAQKGQCGPKIDNLDCSSRTTEMCPISDGNGKACFLNDNQECKEYPLFSSSCSDYEDRLVFCNHVCYYDIKSKSCIPKECNQITQESLCQSSLIDFPSLQIFSCKWSDGSCKEIETEEIEKSNNALDCLSYGWLHYKWQQSTNECKQCKSFVKNPQYAIYEEFMYGIELFQLVSFSLLLLL</sequence>
<dbReference type="EMBL" id="CAJJDN010000080">
    <property type="protein sequence ID" value="CAD8103613.1"/>
    <property type="molecule type" value="Genomic_DNA"/>
</dbReference>
<name>A0A8S1PLN4_9CILI</name>
<keyword evidence="3" id="KW-1185">Reference proteome</keyword>
<keyword evidence="1" id="KW-0732">Signal</keyword>
<gene>
    <name evidence="2" type="ORF">PSON_ATCC_30995.1.T0800182</name>
</gene>
<evidence type="ECO:0000313" key="3">
    <source>
        <dbReference type="Proteomes" id="UP000692954"/>
    </source>
</evidence>
<dbReference type="OrthoDB" id="317141at2759"/>
<comment type="caution">
    <text evidence="2">The sequence shown here is derived from an EMBL/GenBank/DDBJ whole genome shotgun (WGS) entry which is preliminary data.</text>
</comment>
<accession>A0A8S1PLN4</accession>
<protein>
    <submittedName>
        <fullName evidence="2">Uncharacterized protein</fullName>
    </submittedName>
</protein>
<proteinExistence type="predicted"/>